<dbReference type="CDD" id="cd01635">
    <property type="entry name" value="Glycosyltransferase_GTB-type"/>
    <property type="match status" value="1"/>
</dbReference>
<comment type="similarity">
    <text evidence="3">Belongs to the glycosyltransferase group 1 family. Glycosyltransferase 4 subfamily.</text>
</comment>
<dbReference type="OrthoDB" id="44480at2759"/>
<organism evidence="9 10">
    <name type="scientific">Klebsormidium nitens</name>
    <name type="common">Green alga</name>
    <name type="synonym">Ulothrix nitens</name>
    <dbReference type="NCBI Taxonomy" id="105231"/>
    <lineage>
        <taxon>Eukaryota</taxon>
        <taxon>Viridiplantae</taxon>
        <taxon>Streptophyta</taxon>
        <taxon>Klebsormidiophyceae</taxon>
        <taxon>Klebsormidiales</taxon>
        <taxon>Klebsormidiaceae</taxon>
        <taxon>Klebsormidium</taxon>
    </lineage>
</organism>
<evidence type="ECO:0000256" key="8">
    <source>
        <dbReference type="SAM" id="MobiDB-lite"/>
    </source>
</evidence>
<evidence type="ECO:0000256" key="3">
    <source>
        <dbReference type="ARBA" id="ARBA00009481"/>
    </source>
</evidence>
<protein>
    <submittedName>
        <fullName evidence="9">Digalactosyldiacylglycerol synthase</fullName>
    </submittedName>
</protein>
<evidence type="ECO:0000256" key="5">
    <source>
        <dbReference type="ARBA" id="ARBA00022640"/>
    </source>
</evidence>
<dbReference type="Gene3D" id="3.40.50.2000">
    <property type="entry name" value="Glycogen Phosphorylase B"/>
    <property type="match status" value="1"/>
</dbReference>
<dbReference type="GO" id="GO:0035250">
    <property type="term" value="F:UDP-galactosyltransferase activity"/>
    <property type="evidence" value="ECO:0000318"/>
    <property type="project" value="GO_Central"/>
</dbReference>
<dbReference type="PANTHER" id="PTHR46132:SF1">
    <property type="entry name" value="DIGALACTOSYLDIACYLGLYCEROL SYNTHASE 2, CHLOROPLASTIC"/>
    <property type="match status" value="1"/>
</dbReference>
<gene>
    <name evidence="9" type="ORF">KFL_005980010</name>
</gene>
<evidence type="ECO:0000256" key="1">
    <source>
        <dbReference type="ARBA" id="ARBA00004229"/>
    </source>
</evidence>
<sequence>MANHEMQTVRPLDAASKQFQDILSGIASLLASSWLAGQLTSVYGQSLPGQRAFKHGRWKRRKDGTLVYVCLTKKELSVSTVGVRDQECGDYALYLMYSLTSLHSLRMARRFLPLTRRPEQRPEDAVLQNLYGYRLPWRSMRHAIKRYNALYLISRIRATEKSKRDARLKRKRVKELRAATSEAPLKSGKLEPGLLPVAVPSRPLCPTIRHRVITVVTTAALPWLTGTSINPLLRAAYLERLEHVKVNLMIPWLEAADQRIVYPRDQVFATPALQETHIREWLLNRLNLDVHFRIVFYPARFDAEKNSIFPCGGFDLTPLIPEAEADIAVLEEPEHLCWYHFGPKWRQVFRLVIGVIHTNYVEYVRRQPVDKGGGPVLAFLLWFVNVWRTRANCHVAIRLSEGVQFYFDAVVCNVHGVAPQFLTVHEHLTDSGRPKVGIAPESAVADGSETAGESVVLANGDGRTTGEEIEDRGAPLVFDKGCYFIGKMLWAKGYQELCDLLLDYCKRQRGEEPSPLEEKKRRFLRLPFRLRPVETKRRGGTGLYERDRKIGLEAVRIPSGAGRTVEMNGIHATNEGGLLETPKEESDVSRGGWNEVSETRAFISQYPSETDEPDSPLSRASIDPALAQAADQASRVSQDDVMRGPRGQNGARRHSLKAKFDSATTPAEAAAVIRGLGKQGPRIHYAESLSPPSYKSAADHSTAFKDADVIDDGQVPTIRPRVHTLEDDASGPGGNASTQGVNAPHAGVNRPVVGVSGLQRRVNGLEIGVNGLEANLNGLGSDSPIKVRLSVETDGATFGEQHQSKLGSHEDGGRKVGHVAGSRANGLVKDAAMTSADVSGPPKGERATIHVDCYGTGGEEDEIIGFATENALPVTFHGRRDHAHASLWGYKVFVNPSCSDVLCTTTAEALAMGKFVVIADHPSNIFFAQYFPENTILYDPDVPEEFGAALQRALEGHPAPLSPAQRRMLTWEAATERFMSVAKLL</sequence>
<dbReference type="PANTHER" id="PTHR46132">
    <property type="entry name" value="DIGALACTOSYLDIACYLGLYCEROL SYNTHASE 2, CHLOROPLASTIC"/>
    <property type="match status" value="1"/>
</dbReference>
<dbReference type="EMBL" id="DF237547">
    <property type="protein sequence ID" value="GAQ90086.1"/>
    <property type="molecule type" value="Genomic_DNA"/>
</dbReference>
<proteinExistence type="inferred from homology"/>
<feature type="region of interest" description="Disordered" evidence="8">
    <location>
        <begin position="632"/>
        <end position="663"/>
    </location>
</feature>
<dbReference type="SUPFAM" id="SSF53756">
    <property type="entry name" value="UDP-Glycosyltransferase/glycogen phosphorylase"/>
    <property type="match status" value="1"/>
</dbReference>
<accession>A0A1Y1IMU9</accession>
<dbReference type="GO" id="GO:0009707">
    <property type="term" value="C:chloroplast outer membrane"/>
    <property type="evidence" value="ECO:0000318"/>
    <property type="project" value="GO_Central"/>
</dbReference>
<keyword evidence="5" id="KW-0934">Plastid</keyword>
<evidence type="ECO:0000256" key="6">
    <source>
        <dbReference type="ARBA" id="ARBA00022679"/>
    </source>
</evidence>
<reference evidence="9 10" key="1">
    <citation type="journal article" date="2014" name="Nat. Commun.">
        <title>Klebsormidium flaccidum genome reveals primary factors for plant terrestrial adaptation.</title>
        <authorList>
            <person name="Hori K."/>
            <person name="Maruyama F."/>
            <person name="Fujisawa T."/>
            <person name="Togashi T."/>
            <person name="Yamamoto N."/>
            <person name="Seo M."/>
            <person name="Sato S."/>
            <person name="Yamada T."/>
            <person name="Mori H."/>
            <person name="Tajima N."/>
            <person name="Moriyama T."/>
            <person name="Ikeuchi M."/>
            <person name="Watanabe M."/>
            <person name="Wada H."/>
            <person name="Kobayashi K."/>
            <person name="Saito M."/>
            <person name="Masuda T."/>
            <person name="Sasaki-Sekimoto Y."/>
            <person name="Mashiguchi K."/>
            <person name="Awai K."/>
            <person name="Shimojima M."/>
            <person name="Masuda S."/>
            <person name="Iwai M."/>
            <person name="Nobusawa T."/>
            <person name="Narise T."/>
            <person name="Kondo S."/>
            <person name="Saito H."/>
            <person name="Sato R."/>
            <person name="Murakawa M."/>
            <person name="Ihara Y."/>
            <person name="Oshima-Yamada Y."/>
            <person name="Ohtaka K."/>
            <person name="Satoh M."/>
            <person name="Sonobe K."/>
            <person name="Ishii M."/>
            <person name="Ohtani R."/>
            <person name="Kanamori-Sato M."/>
            <person name="Honoki R."/>
            <person name="Miyazaki D."/>
            <person name="Mochizuki H."/>
            <person name="Umetsu J."/>
            <person name="Higashi K."/>
            <person name="Shibata D."/>
            <person name="Kamiya Y."/>
            <person name="Sato N."/>
            <person name="Nakamura Y."/>
            <person name="Tabata S."/>
            <person name="Ida S."/>
            <person name="Kurokawa K."/>
            <person name="Ohta H."/>
        </authorList>
    </citation>
    <scope>NUCLEOTIDE SEQUENCE [LARGE SCALE GENOMIC DNA]</scope>
    <source>
        <strain evidence="9 10">NIES-2285</strain>
    </source>
</reference>
<evidence type="ECO:0000313" key="10">
    <source>
        <dbReference type="Proteomes" id="UP000054558"/>
    </source>
</evidence>
<evidence type="ECO:0000256" key="7">
    <source>
        <dbReference type="ARBA" id="ARBA00023136"/>
    </source>
</evidence>
<keyword evidence="6" id="KW-0808">Transferase</keyword>
<dbReference type="Pfam" id="PF13692">
    <property type="entry name" value="Glyco_trans_1_4"/>
    <property type="match status" value="1"/>
</dbReference>
<evidence type="ECO:0000313" key="9">
    <source>
        <dbReference type="EMBL" id="GAQ90086.1"/>
    </source>
</evidence>
<evidence type="ECO:0000256" key="4">
    <source>
        <dbReference type="ARBA" id="ARBA00022528"/>
    </source>
</evidence>
<dbReference type="InterPro" id="IPR044525">
    <property type="entry name" value="DGDG1/2"/>
</dbReference>
<dbReference type="GO" id="GO:0019375">
    <property type="term" value="P:galactolipid biosynthetic process"/>
    <property type="evidence" value="ECO:0000318"/>
    <property type="project" value="GO_Central"/>
</dbReference>
<dbReference type="AlphaFoldDB" id="A0A1Y1IMU9"/>
<feature type="region of interest" description="Disordered" evidence="8">
    <location>
        <begin position="724"/>
        <end position="748"/>
    </location>
</feature>
<name>A0A1Y1IMU9_KLENI</name>
<evidence type="ECO:0000256" key="2">
    <source>
        <dbReference type="ARBA" id="ARBA00004370"/>
    </source>
</evidence>
<dbReference type="Proteomes" id="UP000054558">
    <property type="component" value="Unassembled WGS sequence"/>
</dbReference>
<dbReference type="OMA" id="ENLCSKW"/>
<keyword evidence="10" id="KW-1185">Reference proteome</keyword>
<feature type="region of interest" description="Disordered" evidence="8">
    <location>
        <begin position="575"/>
        <end position="594"/>
    </location>
</feature>
<keyword evidence="7" id="KW-0472">Membrane</keyword>
<comment type="subcellular location">
    <subcellularLocation>
        <location evidence="2">Membrane</location>
    </subcellularLocation>
    <subcellularLocation>
        <location evidence="1">Plastid</location>
        <location evidence="1">Chloroplast</location>
    </subcellularLocation>
</comment>
<dbReference type="GO" id="GO:0046481">
    <property type="term" value="F:digalactosyldiacylglycerol synthase activity"/>
    <property type="evidence" value="ECO:0007669"/>
    <property type="project" value="InterPro"/>
</dbReference>
<dbReference type="STRING" id="105231.A0A1Y1IMU9"/>
<keyword evidence="4" id="KW-0150">Chloroplast</keyword>